<feature type="signal peptide" evidence="1">
    <location>
        <begin position="1"/>
        <end position="21"/>
    </location>
</feature>
<keyword evidence="1" id="KW-0732">Signal</keyword>
<name>A0ABV0V0X6_9TELE</name>
<accession>A0ABV0V0X6</accession>
<reference evidence="2 3" key="1">
    <citation type="submission" date="2021-06" db="EMBL/GenBank/DDBJ databases">
        <authorList>
            <person name="Palmer J.M."/>
        </authorList>
    </citation>
    <scope>NUCLEOTIDE SEQUENCE [LARGE SCALE GENOMIC DNA]</scope>
    <source>
        <strain evidence="3">if_2019</strain>
        <tissue evidence="2">Muscle</tissue>
    </source>
</reference>
<comment type="caution">
    <text evidence="2">The sequence shown here is derived from an EMBL/GenBank/DDBJ whole genome shotgun (WGS) entry which is preliminary data.</text>
</comment>
<sequence>MHLNYLNVSIPFFVCLHCATANDDAIFLTPATFCNKHSLRPVAIHQPVSCSTHPSSTSPVSVVFTHPHTAQGGLEHFPSGSQIVVLWGDCIGMREGRGH</sequence>
<evidence type="ECO:0008006" key="4">
    <source>
        <dbReference type="Google" id="ProtNLM"/>
    </source>
</evidence>
<proteinExistence type="predicted"/>
<dbReference type="EMBL" id="JAHRIQ010093110">
    <property type="protein sequence ID" value="MEQ2251029.1"/>
    <property type="molecule type" value="Genomic_DNA"/>
</dbReference>
<feature type="chain" id="PRO_5046986113" description="Secreted protein" evidence="1">
    <location>
        <begin position="22"/>
        <end position="99"/>
    </location>
</feature>
<evidence type="ECO:0000256" key="1">
    <source>
        <dbReference type="SAM" id="SignalP"/>
    </source>
</evidence>
<dbReference type="Proteomes" id="UP001482620">
    <property type="component" value="Unassembled WGS sequence"/>
</dbReference>
<protein>
    <recommendedName>
        <fullName evidence="4">Secreted protein</fullName>
    </recommendedName>
</protein>
<gene>
    <name evidence="2" type="ORF">ILYODFUR_006825</name>
</gene>
<keyword evidence="3" id="KW-1185">Reference proteome</keyword>
<organism evidence="2 3">
    <name type="scientific">Ilyodon furcidens</name>
    <name type="common">goldbreast splitfin</name>
    <dbReference type="NCBI Taxonomy" id="33524"/>
    <lineage>
        <taxon>Eukaryota</taxon>
        <taxon>Metazoa</taxon>
        <taxon>Chordata</taxon>
        <taxon>Craniata</taxon>
        <taxon>Vertebrata</taxon>
        <taxon>Euteleostomi</taxon>
        <taxon>Actinopterygii</taxon>
        <taxon>Neopterygii</taxon>
        <taxon>Teleostei</taxon>
        <taxon>Neoteleostei</taxon>
        <taxon>Acanthomorphata</taxon>
        <taxon>Ovalentaria</taxon>
        <taxon>Atherinomorphae</taxon>
        <taxon>Cyprinodontiformes</taxon>
        <taxon>Goodeidae</taxon>
        <taxon>Ilyodon</taxon>
    </lineage>
</organism>
<evidence type="ECO:0000313" key="3">
    <source>
        <dbReference type="Proteomes" id="UP001482620"/>
    </source>
</evidence>
<evidence type="ECO:0000313" key="2">
    <source>
        <dbReference type="EMBL" id="MEQ2251029.1"/>
    </source>
</evidence>